<accession>A0A7S2L2P7</accession>
<name>A0A7S2L2P7_9STRA</name>
<proteinExistence type="predicted"/>
<evidence type="ECO:0000313" key="1">
    <source>
        <dbReference type="EMBL" id="CAD9593547.1"/>
    </source>
</evidence>
<reference evidence="1" key="1">
    <citation type="submission" date="2021-01" db="EMBL/GenBank/DDBJ databases">
        <authorList>
            <person name="Corre E."/>
            <person name="Pelletier E."/>
            <person name="Niang G."/>
            <person name="Scheremetjew M."/>
            <person name="Finn R."/>
            <person name="Kale V."/>
            <person name="Holt S."/>
            <person name="Cochrane G."/>
            <person name="Meng A."/>
            <person name="Brown T."/>
            <person name="Cohen L."/>
        </authorList>
    </citation>
    <scope>NUCLEOTIDE SEQUENCE</scope>
    <source>
        <strain evidence="1">SM1012Den-03</strain>
    </source>
</reference>
<organism evidence="1">
    <name type="scientific">Skeletonema marinoi</name>
    <dbReference type="NCBI Taxonomy" id="267567"/>
    <lineage>
        <taxon>Eukaryota</taxon>
        <taxon>Sar</taxon>
        <taxon>Stramenopiles</taxon>
        <taxon>Ochrophyta</taxon>
        <taxon>Bacillariophyta</taxon>
        <taxon>Coscinodiscophyceae</taxon>
        <taxon>Thalassiosirophycidae</taxon>
        <taxon>Thalassiosirales</taxon>
        <taxon>Skeletonemataceae</taxon>
        <taxon>Skeletonema</taxon>
        <taxon>Skeletonema marinoi-dohrnii complex</taxon>
    </lineage>
</organism>
<gene>
    <name evidence="1" type="ORF">SMAR0320_LOCUS7860</name>
</gene>
<sequence length="223" mass="25421">MMRACNVECRFRNDRTRTRALSCVTFSTSLCLLLTLEVATRTAHKTTGFINNKIMNQNYASNAEEGARNFKKKLALAKASKRDQAIVEHFLRGTLTEQPSYHTTMDEHGHVQHYNEFDIYASWDDEKPIHLVHTNQPFDKKDAFPSAKPVVFTGCFLEDDVHEIHPITAKLSFKKEKGKSKLIASGDVLMYFDHFEVNGWATKMKNNEYQLELRALPAHGVGG</sequence>
<dbReference type="AlphaFoldDB" id="A0A7S2L2P7"/>
<protein>
    <submittedName>
        <fullName evidence="1">Uncharacterized protein</fullName>
    </submittedName>
</protein>
<dbReference type="EMBL" id="HBGZ01010931">
    <property type="protein sequence ID" value="CAD9593547.1"/>
    <property type="molecule type" value="Transcribed_RNA"/>
</dbReference>